<dbReference type="InterPro" id="IPR010982">
    <property type="entry name" value="Lambda_DNA-bd_dom_sf"/>
</dbReference>
<dbReference type="SUPFAM" id="SSF47413">
    <property type="entry name" value="lambda repressor-like DNA-binding domains"/>
    <property type="match status" value="1"/>
</dbReference>
<dbReference type="RefSeq" id="WP_081167238.1">
    <property type="nucleotide sequence ID" value="NZ_JAMWGA010000001.1"/>
</dbReference>
<dbReference type="PROSITE" id="PS50943">
    <property type="entry name" value="HTH_CROC1"/>
    <property type="match status" value="1"/>
</dbReference>
<dbReference type="CDD" id="cd00093">
    <property type="entry name" value="HTH_XRE"/>
    <property type="match status" value="1"/>
</dbReference>
<evidence type="ECO:0000313" key="4">
    <source>
        <dbReference type="Proteomes" id="UP001153203"/>
    </source>
</evidence>
<dbReference type="PANTHER" id="PTHR46558:SF11">
    <property type="entry name" value="HTH-TYPE TRANSCRIPTIONAL REGULATOR XRE"/>
    <property type="match status" value="1"/>
</dbReference>
<sequence length="105" mass="11827">MGTEYFSIRLKSLRKSKKLSQADLAKKVGKTTWAISSYEQGKSYPSIDVLIKLCSIFDVSSDYLIGISDDLHIKLGLSGLNDEETQLILQFVNLVEQNRRPDSTK</sequence>
<protein>
    <submittedName>
        <fullName evidence="3">Helix-turn-helix domain-containing protein</fullName>
    </submittedName>
</protein>
<dbReference type="PANTHER" id="PTHR46558">
    <property type="entry name" value="TRACRIPTIONAL REGULATORY PROTEIN-RELATED-RELATED"/>
    <property type="match status" value="1"/>
</dbReference>
<dbReference type="Pfam" id="PF01381">
    <property type="entry name" value="HTH_3"/>
    <property type="match status" value="1"/>
</dbReference>
<proteinExistence type="predicted"/>
<feature type="domain" description="HTH cro/C1-type" evidence="2">
    <location>
        <begin position="10"/>
        <end position="64"/>
    </location>
</feature>
<dbReference type="SMART" id="SM00530">
    <property type="entry name" value="HTH_XRE"/>
    <property type="match status" value="1"/>
</dbReference>
<dbReference type="Gene3D" id="1.10.260.40">
    <property type="entry name" value="lambda repressor-like DNA-binding domains"/>
    <property type="match status" value="1"/>
</dbReference>
<evidence type="ECO:0000259" key="2">
    <source>
        <dbReference type="PROSITE" id="PS50943"/>
    </source>
</evidence>
<dbReference type="AlphaFoldDB" id="A0A9X4SHW1"/>
<dbReference type="GO" id="GO:0003677">
    <property type="term" value="F:DNA binding"/>
    <property type="evidence" value="ECO:0007669"/>
    <property type="project" value="UniProtKB-KW"/>
</dbReference>
<evidence type="ECO:0000313" key="3">
    <source>
        <dbReference type="EMBL" id="MDG6193025.1"/>
    </source>
</evidence>
<comment type="caution">
    <text evidence="3">The sequence shown here is derived from an EMBL/GenBank/DDBJ whole genome shotgun (WGS) entry which is preliminary data.</text>
</comment>
<dbReference type="InterPro" id="IPR001387">
    <property type="entry name" value="Cro/C1-type_HTH"/>
</dbReference>
<reference evidence="3" key="1">
    <citation type="submission" date="2022-06" db="EMBL/GenBank/DDBJ databases">
        <title>Lactococcus from bovine mastitis in China.</title>
        <authorList>
            <person name="Lin Y."/>
            <person name="Han B."/>
        </authorList>
    </citation>
    <scope>NUCLEOTIDE SEQUENCE</scope>
    <source>
        <strain evidence="3">Hebei-B-39</strain>
    </source>
</reference>
<gene>
    <name evidence="3" type="ORF">NF708_03275</name>
</gene>
<evidence type="ECO:0000256" key="1">
    <source>
        <dbReference type="ARBA" id="ARBA00023125"/>
    </source>
</evidence>
<keyword evidence="1" id="KW-0238">DNA-binding</keyword>
<name>A0A9X4SHW1_9LACT</name>
<dbReference type="EMBL" id="JAMWGI010000001">
    <property type="protein sequence ID" value="MDG6193025.1"/>
    <property type="molecule type" value="Genomic_DNA"/>
</dbReference>
<dbReference type="Proteomes" id="UP001153203">
    <property type="component" value="Unassembled WGS sequence"/>
</dbReference>
<accession>A0A9X4SHW1</accession>
<organism evidence="3 4">
    <name type="scientific">Lactococcus formosensis</name>
    <dbReference type="NCBI Taxonomy" id="1281486"/>
    <lineage>
        <taxon>Bacteria</taxon>
        <taxon>Bacillati</taxon>
        <taxon>Bacillota</taxon>
        <taxon>Bacilli</taxon>
        <taxon>Lactobacillales</taxon>
        <taxon>Streptococcaceae</taxon>
        <taxon>Lactococcus</taxon>
    </lineage>
</organism>